<dbReference type="AlphaFoldDB" id="A0A368V7R8"/>
<feature type="domain" description="Rad50/SbcC-type AAA" evidence="2">
    <location>
        <begin position="26"/>
        <end position="252"/>
    </location>
</feature>
<accession>A0A368V7R8</accession>
<sequence>MTNRVLLPRIDGFQLVGFQPIFTHRIEMTESDGPSVVLGGNGLGKTTIMQAIAYGLAGGTSKINNDENIWKWDHKYFHGRIDKGAIKSAFVEVSFSFGSYNYSLRRGFITEQVIAFRYGSEDWIESADDAHKAFVKAISESGNYKSEEDFAFIFHHLLYLPETRQLLAWDADAQLRTLMLLNQDILSESDFRRKRMEIKELDSAKRHIHVAIGKVRSQIEASKKTETTKEELSLSKSRAEKSALIEQLSSLTKKRIRLESKERDAIQELNGISVEVEKLREQAEEAEAYLALHLLHEHEKQNNLALNKLTSRGICPACGTKQKFLQDLALEYQHNHQCTLCGSDEPQEGTPQLSTLQSQLHEKIQAQKNIERDYLNLVAQLNVVKRKENEIEFKLSARWYKLSDVEQIEREDVVRMGENPHEQLMKLEEQELKLKRQLQKRRRELENDYADYVEKLGVRLDGLKISYQDYATRFLGTECSLDENTIGKPIKFKHYIPNFDGKTRPKPESCSEAQRFFLDIAFRMAVIDYACGTKEQGTTFVCETPETALDYSYINNVVDMFQTFMDRNHSLIVSSNVQHDSIAGRLVKESKSQKKANIINLLELGQLSDVQKKAKPELDAIVQQIMGEA</sequence>
<dbReference type="EMBL" id="QNSA01000003">
    <property type="protein sequence ID" value="RBP75541.1"/>
    <property type="molecule type" value="Genomic_DNA"/>
</dbReference>
<dbReference type="Gene3D" id="3.40.50.300">
    <property type="entry name" value="P-loop containing nucleotide triphosphate hydrolases"/>
    <property type="match status" value="2"/>
</dbReference>
<evidence type="ECO:0000313" key="4">
    <source>
        <dbReference type="EMBL" id="RCW36350.1"/>
    </source>
</evidence>
<dbReference type="GO" id="GO:0016887">
    <property type="term" value="F:ATP hydrolysis activity"/>
    <property type="evidence" value="ECO:0007669"/>
    <property type="project" value="InterPro"/>
</dbReference>
<keyword evidence="6" id="KW-1185">Reference proteome</keyword>
<dbReference type="InterPro" id="IPR027417">
    <property type="entry name" value="P-loop_NTPase"/>
</dbReference>
<protein>
    <submittedName>
        <fullName evidence="4">AAA domain-containing protein</fullName>
    </submittedName>
</protein>
<dbReference type="Proteomes" id="UP000252795">
    <property type="component" value="Unassembled WGS sequence"/>
</dbReference>
<name>A0A368V7R8_MARNT</name>
<keyword evidence="1" id="KW-0175">Coiled coil</keyword>
<evidence type="ECO:0000313" key="6">
    <source>
        <dbReference type="Proteomes" id="UP000253065"/>
    </source>
</evidence>
<evidence type="ECO:0000313" key="5">
    <source>
        <dbReference type="Proteomes" id="UP000252795"/>
    </source>
</evidence>
<dbReference type="GO" id="GO:0006302">
    <property type="term" value="P:double-strand break repair"/>
    <property type="evidence" value="ECO:0007669"/>
    <property type="project" value="InterPro"/>
</dbReference>
<gene>
    <name evidence="4" type="ORF">DET51_103141</name>
    <name evidence="3" type="ORF">DET64_103141</name>
</gene>
<dbReference type="Pfam" id="PF13476">
    <property type="entry name" value="AAA_23"/>
    <property type="match status" value="1"/>
</dbReference>
<feature type="coiled-coil region" evidence="1">
    <location>
        <begin position="234"/>
        <end position="289"/>
    </location>
</feature>
<evidence type="ECO:0000259" key="2">
    <source>
        <dbReference type="Pfam" id="PF13476"/>
    </source>
</evidence>
<evidence type="ECO:0000313" key="3">
    <source>
        <dbReference type="EMBL" id="RBP75541.1"/>
    </source>
</evidence>
<dbReference type="RefSeq" id="WP_113879361.1">
    <property type="nucleotide sequence ID" value="NZ_QNSA01000003.1"/>
</dbReference>
<feature type="coiled-coil region" evidence="1">
    <location>
        <begin position="424"/>
        <end position="455"/>
    </location>
</feature>
<comment type="caution">
    <text evidence="4">The sequence shown here is derived from an EMBL/GenBank/DDBJ whole genome shotgun (WGS) entry which is preliminary data.</text>
</comment>
<dbReference type="Proteomes" id="UP000253065">
    <property type="component" value="Unassembled WGS sequence"/>
</dbReference>
<proteinExistence type="predicted"/>
<dbReference type="EMBL" id="QPJB01000003">
    <property type="protein sequence ID" value="RCW36350.1"/>
    <property type="molecule type" value="Genomic_DNA"/>
</dbReference>
<evidence type="ECO:0000256" key="1">
    <source>
        <dbReference type="SAM" id="Coils"/>
    </source>
</evidence>
<reference evidence="4 5" key="1">
    <citation type="submission" date="2018-07" db="EMBL/GenBank/DDBJ databases">
        <title>Freshwater and sediment microbial communities from various areas in North America, analyzing microbe dynamics in response to fracking.</title>
        <authorList>
            <person name="Lamendella R."/>
        </authorList>
    </citation>
    <scope>NUCLEOTIDE SEQUENCE [LARGE SCALE GENOMIC DNA]</scope>
    <source>
        <strain evidence="4 5">114E</strain>
        <strain evidence="3 6">114E_o</strain>
    </source>
</reference>
<dbReference type="InterPro" id="IPR038729">
    <property type="entry name" value="Rad50/SbcC_AAA"/>
</dbReference>
<dbReference type="SUPFAM" id="SSF52540">
    <property type="entry name" value="P-loop containing nucleoside triphosphate hydrolases"/>
    <property type="match status" value="1"/>
</dbReference>
<organism evidence="4 5">
    <name type="scientific">Marinobacter nauticus</name>
    <name type="common">Marinobacter hydrocarbonoclasticus</name>
    <name type="synonym">Marinobacter aquaeolei</name>
    <dbReference type="NCBI Taxonomy" id="2743"/>
    <lineage>
        <taxon>Bacteria</taxon>
        <taxon>Pseudomonadati</taxon>
        <taxon>Pseudomonadota</taxon>
        <taxon>Gammaproteobacteria</taxon>
        <taxon>Pseudomonadales</taxon>
        <taxon>Marinobacteraceae</taxon>
        <taxon>Marinobacter</taxon>
    </lineage>
</organism>